<evidence type="ECO:0000313" key="7">
    <source>
        <dbReference type="Proteomes" id="UP000316096"/>
    </source>
</evidence>
<evidence type="ECO:0000256" key="2">
    <source>
        <dbReference type="ARBA" id="ARBA00022777"/>
    </source>
</evidence>
<dbReference type="PANTHER" id="PTHR24421">
    <property type="entry name" value="NITRATE/NITRITE SENSOR PROTEIN NARX-RELATED"/>
    <property type="match status" value="1"/>
</dbReference>
<dbReference type="GO" id="GO:0046983">
    <property type="term" value="F:protein dimerization activity"/>
    <property type="evidence" value="ECO:0007669"/>
    <property type="project" value="InterPro"/>
</dbReference>
<dbReference type="CDD" id="cd16917">
    <property type="entry name" value="HATPase_UhpB-NarQ-NarX-like"/>
    <property type="match status" value="1"/>
</dbReference>
<protein>
    <submittedName>
        <fullName evidence="6">Histidine kinase</fullName>
    </submittedName>
</protein>
<dbReference type="Pfam" id="PF07730">
    <property type="entry name" value="HisKA_3"/>
    <property type="match status" value="1"/>
</dbReference>
<evidence type="ECO:0000313" key="6">
    <source>
        <dbReference type="EMBL" id="TQL97354.1"/>
    </source>
</evidence>
<dbReference type="OrthoDB" id="144293at2"/>
<sequence length="380" mass="41751">MGPRPWRRYRRAVEADRDAALHAVSAAVLAVTRHLSVHEVFQVIVRAAAQLLDARYAALGIPDDAGSFAEFVVEGVSDEQWAKIGPLPRQHGLLAVMLREDKVQRLRDVRTAQAFEGWPAAHPVLRDFLGVPIRDGEDTLGIIFLANKRQAGGFTADDEERLILFAAHAAIALTNARLYERNRELTVIEERARLARELHDAVAQKLFSLRLTAAAALAAKDPAPELERVQTLAKEALAELREVIFELRPAELEGDGLAESLRKHVQVLDRVWGAGRGRRTAVRFEGEDVALPPETESVVFRIAQEALYNALRHGDPREVTVDLTRGVLEIRDDGTGFDVSADARDGLGLESMRERAASVGAALTIESSGSGTVVRLEVRT</sequence>
<feature type="domain" description="GAF" evidence="4">
    <location>
        <begin position="36"/>
        <end position="183"/>
    </location>
</feature>
<dbReference type="SUPFAM" id="SSF55874">
    <property type="entry name" value="ATPase domain of HSP90 chaperone/DNA topoisomerase II/histidine kinase"/>
    <property type="match status" value="1"/>
</dbReference>
<dbReference type="EMBL" id="VFOZ01000001">
    <property type="protein sequence ID" value="TQL97354.1"/>
    <property type="molecule type" value="Genomic_DNA"/>
</dbReference>
<dbReference type="Proteomes" id="UP000316096">
    <property type="component" value="Unassembled WGS sequence"/>
</dbReference>
<dbReference type="Gene3D" id="1.20.5.1930">
    <property type="match status" value="1"/>
</dbReference>
<keyword evidence="7" id="KW-1185">Reference proteome</keyword>
<dbReference type="SMART" id="SM00387">
    <property type="entry name" value="HATPase_c"/>
    <property type="match status" value="1"/>
</dbReference>
<evidence type="ECO:0000259" key="5">
    <source>
        <dbReference type="SMART" id="SM00387"/>
    </source>
</evidence>
<dbReference type="SUPFAM" id="SSF55781">
    <property type="entry name" value="GAF domain-like"/>
    <property type="match status" value="1"/>
</dbReference>
<organism evidence="6 7">
    <name type="scientific">Actinoallomurus bryophytorum</name>
    <dbReference type="NCBI Taxonomy" id="1490222"/>
    <lineage>
        <taxon>Bacteria</taxon>
        <taxon>Bacillati</taxon>
        <taxon>Actinomycetota</taxon>
        <taxon>Actinomycetes</taxon>
        <taxon>Streptosporangiales</taxon>
        <taxon>Thermomonosporaceae</taxon>
        <taxon>Actinoallomurus</taxon>
    </lineage>
</organism>
<dbReference type="InterPro" id="IPR011712">
    <property type="entry name" value="Sig_transdc_His_kin_sub3_dim/P"/>
</dbReference>
<proteinExistence type="predicted"/>
<gene>
    <name evidence="6" type="ORF">FB559_2934</name>
</gene>
<dbReference type="InterPro" id="IPR029016">
    <property type="entry name" value="GAF-like_dom_sf"/>
</dbReference>
<dbReference type="GO" id="GO:0016020">
    <property type="term" value="C:membrane"/>
    <property type="evidence" value="ECO:0007669"/>
    <property type="project" value="InterPro"/>
</dbReference>
<keyword evidence="1" id="KW-0808">Transferase</keyword>
<keyword evidence="2 6" id="KW-0418">Kinase</keyword>
<accession>A0A543CJR7</accession>
<dbReference type="InterPro" id="IPR036890">
    <property type="entry name" value="HATPase_C_sf"/>
</dbReference>
<dbReference type="InterPro" id="IPR003594">
    <property type="entry name" value="HATPase_dom"/>
</dbReference>
<dbReference type="InterPro" id="IPR003018">
    <property type="entry name" value="GAF"/>
</dbReference>
<reference evidence="6 7" key="1">
    <citation type="submission" date="2019-06" db="EMBL/GenBank/DDBJ databases">
        <title>Sequencing the genomes of 1000 actinobacteria strains.</title>
        <authorList>
            <person name="Klenk H.-P."/>
        </authorList>
    </citation>
    <scope>NUCLEOTIDE SEQUENCE [LARGE SCALE GENOMIC DNA]</scope>
    <source>
        <strain evidence="6 7">DSM 102200</strain>
    </source>
</reference>
<evidence type="ECO:0000259" key="4">
    <source>
        <dbReference type="SMART" id="SM00065"/>
    </source>
</evidence>
<evidence type="ECO:0000256" key="3">
    <source>
        <dbReference type="ARBA" id="ARBA00023012"/>
    </source>
</evidence>
<dbReference type="PANTHER" id="PTHR24421:SF61">
    <property type="entry name" value="OXYGEN SENSOR HISTIDINE KINASE NREB"/>
    <property type="match status" value="1"/>
</dbReference>
<dbReference type="SMART" id="SM00065">
    <property type="entry name" value="GAF"/>
    <property type="match status" value="1"/>
</dbReference>
<name>A0A543CJR7_9ACTN</name>
<evidence type="ECO:0000256" key="1">
    <source>
        <dbReference type="ARBA" id="ARBA00022679"/>
    </source>
</evidence>
<keyword evidence="3" id="KW-0902">Two-component regulatory system</keyword>
<dbReference type="Pfam" id="PF13185">
    <property type="entry name" value="GAF_2"/>
    <property type="match status" value="1"/>
</dbReference>
<dbReference type="Pfam" id="PF02518">
    <property type="entry name" value="HATPase_c"/>
    <property type="match status" value="1"/>
</dbReference>
<dbReference type="GO" id="GO:0000155">
    <property type="term" value="F:phosphorelay sensor kinase activity"/>
    <property type="evidence" value="ECO:0007669"/>
    <property type="project" value="InterPro"/>
</dbReference>
<dbReference type="Gene3D" id="3.30.450.40">
    <property type="match status" value="1"/>
</dbReference>
<dbReference type="Gene3D" id="3.30.565.10">
    <property type="entry name" value="Histidine kinase-like ATPase, C-terminal domain"/>
    <property type="match status" value="1"/>
</dbReference>
<comment type="caution">
    <text evidence="6">The sequence shown here is derived from an EMBL/GenBank/DDBJ whole genome shotgun (WGS) entry which is preliminary data.</text>
</comment>
<feature type="domain" description="Histidine kinase/HSP90-like ATPase" evidence="5">
    <location>
        <begin position="294"/>
        <end position="380"/>
    </location>
</feature>
<dbReference type="AlphaFoldDB" id="A0A543CJR7"/>
<dbReference type="InterPro" id="IPR050482">
    <property type="entry name" value="Sensor_HK_TwoCompSys"/>
</dbReference>